<dbReference type="SMART" id="SM00912">
    <property type="entry name" value="Haemagg_act"/>
    <property type="match status" value="1"/>
</dbReference>
<dbReference type="InterPro" id="IPR011050">
    <property type="entry name" value="Pectin_lyase_fold/virulence"/>
</dbReference>
<sequence length="1151" mass="126241">MQDRILFIVVTSLLNVRVSADIVLDGTFGHSGSLQGPHFAIGAELGQQHGGNLFHSFERFNIYKGETARFSGPNTVKNVISRVTGNTESTLNGLLRSTIPNADFYFLNPAGVIFGQEAQLDVQGSFYISTADYLRLGDKGQFNSTQPENSLLTVAPPTAFGFLDPKPITVRGSTVPETKTLSITAGDINLNKAGLHASAGNIHLVSVASAGEVNINPNTTDFNRFAQLGPIELFQSTVGNSFDDFDGAQNIYIRGGQFYLEDSMLNARVQYRTGAASEINISSREAVTLAEDAVVSTDSFGAKHAGHITIDTNTLTLQSNALINSNTQRGGAAGHITIHAHHVLIKGPRKEENQNITISSSHSHGGGPSGRILITAATVEMTGNMQIKTTSRDTDEAAGQIIIEADSIKMAGDATLNTMTFAKGDGGEISIKAKTLTLTDDAWIISSSFGQGQSGPIDITVDTLDLSKESVIAATTFSQGKGGNITLYVGNELSMTDAAVVTSGTEGQGHGGNIFIVLPTNYKMTTAEAGSISTASGAKNVVTNKIASFLDLAKQLGGKIDGSIFAGGGKSGQVYITDKDQFVDSVATSLADASHLLISCVESVKNESHFVVADYLSDADREDMLKTPQPPSFKGLTKAEILATYQSLQEQLATSTRQSEILAQLAALYAYKHRYPEALQLNKQALRALKLLTAPYWRYKLQWQRGRLFNALGEHKNAIIAYKTAIQKLGTIRHHLTKIYRDRYPNGERSEFREVLKPIFTELVALLLELSEPLQEMAKNELLKQALQTMDKLKTAELQDYFQDDCPKPTIDLEEVDPLHTAIIYPIFLPNRVELLVSLPQAQRFHKTVPATPKQLTQTINTLASQLNCQTCQKDRYRDSAQKLYDWLLRPLEPALSKDKINTLVFVPDGPLYSIPMAVLHDGHQFLIEKYALAITPSLTITQPTTKHFSPKMLYSALTVSNHPNFAPIQQYVTPMQYEFEKTFGSITTLKGRSFIHDNLSQALHIPHTITHVFSHAQFSPQVSDTFIVTYNEKLSMNQLEQLIAPKQHSSVPLELLSLSACETAKGNERAALGLAGIAYKAGARSAIATLWSVRDDVVYHLFRKFYQELIEKQQPKAQAMRQAQLMLLNRYPSWQHPHYWAAFLLIGHWL</sequence>
<dbReference type="NCBIfam" id="TIGR01901">
    <property type="entry name" value="adhes_NPXG"/>
    <property type="match status" value="1"/>
</dbReference>
<dbReference type="InterPro" id="IPR008638">
    <property type="entry name" value="FhaB/CdiA-like_TPS"/>
</dbReference>
<proteinExistence type="predicted"/>
<dbReference type="InterPro" id="IPR024983">
    <property type="entry name" value="CHAT_dom"/>
</dbReference>
<feature type="domain" description="Filamentous haemagglutinin FhaB/tRNA nuclease CdiA-like TPS" evidence="1">
    <location>
        <begin position="30"/>
        <end position="137"/>
    </location>
</feature>
<organism evidence="2 3">
    <name type="scientific">Candidatus Marithioploca araucensis</name>
    <dbReference type="NCBI Taxonomy" id="70273"/>
    <lineage>
        <taxon>Bacteria</taxon>
        <taxon>Pseudomonadati</taxon>
        <taxon>Pseudomonadota</taxon>
        <taxon>Gammaproteobacteria</taxon>
        <taxon>Thiotrichales</taxon>
        <taxon>Thiotrichaceae</taxon>
        <taxon>Candidatus Marithioploca</taxon>
    </lineage>
</organism>
<dbReference type="Proteomes" id="UP001171945">
    <property type="component" value="Unassembled WGS sequence"/>
</dbReference>
<dbReference type="Gene3D" id="2.160.20.10">
    <property type="entry name" value="Single-stranded right-handed beta-helix, Pectin lyase-like"/>
    <property type="match status" value="1"/>
</dbReference>
<dbReference type="Pfam" id="PF05860">
    <property type="entry name" value="TPS"/>
    <property type="match status" value="1"/>
</dbReference>
<gene>
    <name evidence="2" type="ORF">QUF54_02085</name>
</gene>
<evidence type="ECO:0000259" key="1">
    <source>
        <dbReference type="SMART" id="SM00912"/>
    </source>
</evidence>
<dbReference type="InterPro" id="IPR012334">
    <property type="entry name" value="Pectin_lyas_fold"/>
</dbReference>
<dbReference type="SUPFAM" id="SSF51126">
    <property type="entry name" value="Pectin lyase-like"/>
    <property type="match status" value="1"/>
</dbReference>
<dbReference type="Pfam" id="PF12770">
    <property type="entry name" value="CHAT"/>
    <property type="match status" value="1"/>
</dbReference>
<dbReference type="Gene3D" id="1.25.40.10">
    <property type="entry name" value="Tetratricopeptide repeat domain"/>
    <property type="match status" value="1"/>
</dbReference>
<protein>
    <submittedName>
        <fullName evidence="2">CHAT domain-containing protein</fullName>
    </submittedName>
</protein>
<comment type="caution">
    <text evidence="2">The sequence shown here is derived from an EMBL/GenBank/DDBJ whole genome shotgun (WGS) entry which is preliminary data.</text>
</comment>
<name>A0ABT7VR29_9GAMM</name>
<evidence type="ECO:0000313" key="2">
    <source>
        <dbReference type="EMBL" id="MDM8562121.1"/>
    </source>
</evidence>
<reference evidence="2" key="1">
    <citation type="submission" date="2023-06" db="EMBL/GenBank/DDBJ databases">
        <title>Uncultivated large filamentous bacteria from sulfidic sediments reveal new species and different genomic features in energy metabolism and defense.</title>
        <authorList>
            <person name="Fonseca A."/>
        </authorList>
    </citation>
    <scope>NUCLEOTIDE SEQUENCE</scope>
    <source>
        <strain evidence="2">HSG4</strain>
    </source>
</reference>
<accession>A0ABT7VR29</accession>
<dbReference type="InterPro" id="IPR011990">
    <property type="entry name" value="TPR-like_helical_dom_sf"/>
</dbReference>
<evidence type="ECO:0000313" key="3">
    <source>
        <dbReference type="Proteomes" id="UP001171945"/>
    </source>
</evidence>
<keyword evidence="3" id="KW-1185">Reference proteome</keyword>
<dbReference type="SUPFAM" id="SSF48452">
    <property type="entry name" value="TPR-like"/>
    <property type="match status" value="1"/>
</dbReference>
<dbReference type="EMBL" id="JAUCGM010000064">
    <property type="protein sequence ID" value="MDM8562121.1"/>
    <property type="molecule type" value="Genomic_DNA"/>
</dbReference>